<dbReference type="Proteomes" id="UP000887574">
    <property type="component" value="Unplaced"/>
</dbReference>
<evidence type="ECO:0000259" key="8">
    <source>
        <dbReference type="Pfam" id="PF01773"/>
    </source>
</evidence>
<evidence type="ECO:0000313" key="12">
    <source>
        <dbReference type="WBParaSite" id="jg4391"/>
    </source>
</evidence>
<dbReference type="InterPro" id="IPR018270">
    <property type="entry name" value="C_nuclsd_transpt_met_bac"/>
</dbReference>
<keyword evidence="5 7" id="KW-1133">Transmembrane helix</keyword>
<evidence type="ECO:0000256" key="2">
    <source>
        <dbReference type="ARBA" id="ARBA00009033"/>
    </source>
</evidence>
<proteinExistence type="inferred from homology"/>
<comment type="similarity">
    <text evidence="2 7">Belongs to the concentrative nucleoside transporter (CNT) (TC 2.A.41) family.</text>
</comment>
<dbReference type="NCBIfam" id="TIGR00804">
    <property type="entry name" value="nupC"/>
    <property type="match status" value="1"/>
</dbReference>
<keyword evidence="4 7" id="KW-0812">Transmembrane</keyword>
<reference evidence="12" key="1">
    <citation type="submission" date="2022-11" db="UniProtKB">
        <authorList>
            <consortium name="WormBaseParasite"/>
        </authorList>
    </citation>
    <scope>IDENTIFICATION</scope>
</reference>
<comment type="subcellular location">
    <subcellularLocation>
        <location evidence="1">Cell membrane</location>
        <topology evidence="1">Multi-pass membrane protein</topology>
    </subcellularLocation>
</comment>
<dbReference type="Pfam" id="PF07670">
    <property type="entry name" value="Gate"/>
    <property type="match status" value="1"/>
</dbReference>
<feature type="transmembrane region" description="Helical" evidence="7">
    <location>
        <begin position="199"/>
        <end position="221"/>
    </location>
</feature>
<sequence>MLYQNYYRAFYTLLVAAITTFLILDTAKARHRLVGLGGMAFFVVFMFVFSRNPTKINWHPVIWGFFLQFCVGLMVLRWEYGSTKFNQLSEIMLTFLDFSKNGTDFVYGFLSAPPDICGMDPVFAFQSIQVVVYFGAVVALLYYYGIMQVLLRKMAWIMQVTLGTTATESLNACACIFLGMSEAPLLIRPYLERMTASELHAIMTTGFSCIAGAVFATYISFGACPRYLLSATVMSAPGSLACSKILYPETEQSQLLNVEDLKLPEGEESNALECISNGAVMAVELVLAIVANLIVFLALLALLDAIILYLGELVGHDGWSFELLLGYVFFPLAYIMGVNNDTEETFRVAQLMGTKTALNEFIAYKQLGKMVKGKLLSPRSAMIATYALCGFSNFTSIGIQLGILGGMAPTRKRLLSKLASGCTFIAIFVIFNFSFRALLAGCISCFFTASLAGVLVKTPIACQGLTSSAKCFNVSYFQDIVDNSVTQAVNIPQSQFLQQFLSSQ</sequence>
<dbReference type="GO" id="GO:0005415">
    <property type="term" value="F:nucleoside:sodium symporter activity"/>
    <property type="evidence" value="ECO:0007669"/>
    <property type="project" value="TreeGrafter"/>
</dbReference>
<feature type="domain" description="Concentrative nucleoside transporter C-terminal" evidence="9">
    <location>
        <begin position="227"/>
        <end position="453"/>
    </location>
</feature>
<feature type="transmembrane region" description="Helical" evidence="7">
    <location>
        <begin position="383"/>
        <end position="407"/>
    </location>
</feature>
<protein>
    <recommendedName>
        <fullName evidence="7">Sodium/nucleoside cotransporter</fullName>
    </recommendedName>
</protein>
<dbReference type="InterPro" id="IPR011642">
    <property type="entry name" value="Gate_dom"/>
</dbReference>
<dbReference type="PANTHER" id="PTHR10590">
    <property type="entry name" value="SODIUM/NUCLEOSIDE COTRANSPORTER"/>
    <property type="match status" value="1"/>
</dbReference>
<keyword evidence="7" id="KW-0813">Transport</keyword>
<dbReference type="InterPro" id="IPR008276">
    <property type="entry name" value="C_nuclsd_transpt"/>
</dbReference>
<evidence type="ECO:0000256" key="5">
    <source>
        <dbReference type="ARBA" id="ARBA00022989"/>
    </source>
</evidence>
<feature type="transmembrane region" description="Helical" evidence="7">
    <location>
        <begin position="122"/>
        <end position="144"/>
    </location>
</feature>
<evidence type="ECO:0000313" key="11">
    <source>
        <dbReference type="Proteomes" id="UP000887574"/>
    </source>
</evidence>
<accession>A0A915EBG1</accession>
<feature type="transmembrane region" description="Helical" evidence="7">
    <location>
        <begin position="285"/>
        <end position="311"/>
    </location>
</feature>
<evidence type="ECO:0000259" key="9">
    <source>
        <dbReference type="Pfam" id="PF07662"/>
    </source>
</evidence>
<keyword evidence="6 7" id="KW-0472">Membrane</keyword>
<keyword evidence="11" id="KW-1185">Reference proteome</keyword>
<evidence type="ECO:0000256" key="4">
    <source>
        <dbReference type="ARBA" id="ARBA00022692"/>
    </source>
</evidence>
<dbReference type="Pfam" id="PF01773">
    <property type="entry name" value="Nucleos_tra2_N"/>
    <property type="match status" value="1"/>
</dbReference>
<dbReference type="GO" id="GO:0005886">
    <property type="term" value="C:plasma membrane"/>
    <property type="evidence" value="ECO:0007669"/>
    <property type="project" value="UniProtKB-SubCell"/>
</dbReference>
<dbReference type="InterPro" id="IPR011657">
    <property type="entry name" value="CNT_C_dom"/>
</dbReference>
<feature type="transmembrane region" description="Helical" evidence="7">
    <location>
        <begin position="156"/>
        <end position="179"/>
    </location>
</feature>
<evidence type="ECO:0000259" key="10">
    <source>
        <dbReference type="Pfam" id="PF07670"/>
    </source>
</evidence>
<dbReference type="WBParaSite" id="jg4391">
    <property type="protein sequence ID" value="jg4391"/>
    <property type="gene ID" value="jg4391"/>
</dbReference>
<organism evidence="11 12">
    <name type="scientific">Ditylenchus dipsaci</name>
    <dbReference type="NCBI Taxonomy" id="166011"/>
    <lineage>
        <taxon>Eukaryota</taxon>
        <taxon>Metazoa</taxon>
        <taxon>Ecdysozoa</taxon>
        <taxon>Nematoda</taxon>
        <taxon>Chromadorea</taxon>
        <taxon>Rhabditida</taxon>
        <taxon>Tylenchina</taxon>
        <taxon>Tylenchomorpha</taxon>
        <taxon>Sphaerularioidea</taxon>
        <taxon>Anguinidae</taxon>
        <taxon>Anguininae</taxon>
        <taxon>Ditylenchus</taxon>
    </lineage>
</organism>
<feature type="domain" description="Nucleoside transporter/FeoB GTPase Gate" evidence="10">
    <location>
        <begin position="126"/>
        <end position="222"/>
    </location>
</feature>
<dbReference type="PANTHER" id="PTHR10590:SF4">
    <property type="entry name" value="SOLUTE CARRIER FAMILY 28 MEMBER 3"/>
    <property type="match status" value="1"/>
</dbReference>
<dbReference type="InterPro" id="IPR002668">
    <property type="entry name" value="CNT_N_dom"/>
</dbReference>
<evidence type="ECO:0000256" key="6">
    <source>
        <dbReference type="ARBA" id="ARBA00023136"/>
    </source>
</evidence>
<feature type="transmembrane region" description="Helical" evidence="7">
    <location>
        <begin position="414"/>
        <end position="431"/>
    </location>
</feature>
<dbReference type="AlphaFoldDB" id="A0A915EBG1"/>
<keyword evidence="3" id="KW-1003">Cell membrane</keyword>
<name>A0A915EBG1_9BILA</name>
<feature type="transmembrane region" description="Helical" evidence="7">
    <location>
        <begin position="56"/>
        <end position="76"/>
    </location>
</feature>
<feature type="transmembrane region" description="Helical" evidence="7">
    <location>
        <begin position="6"/>
        <end position="24"/>
    </location>
</feature>
<evidence type="ECO:0000256" key="1">
    <source>
        <dbReference type="ARBA" id="ARBA00004651"/>
    </source>
</evidence>
<evidence type="ECO:0000256" key="7">
    <source>
        <dbReference type="RuleBase" id="RU362018"/>
    </source>
</evidence>
<evidence type="ECO:0000256" key="3">
    <source>
        <dbReference type="ARBA" id="ARBA00022475"/>
    </source>
</evidence>
<dbReference type="Pfam" id="PF07662">
    <property type="entry name" value="Nucleos_tra2_C"/>
    <property type="match status" value="1"/>
</dbReference>
<feature type="domain" description="Concentrative nucleoside transporter N-terminal" evidence="8">
    <location>
        <begin position="38"/>
        <end position="109"/>
    </location>
</feature>
<feature type="transmembrane region" description="Helical" evidence="7">
    <location>
        <begin position="33"/>
        <end position="50"/>
    </location>
</feature>
<feature type="transmembrane region" description="Helical" evidence="7">
    <location>
        <begin position="318"/>
        <end position="337"/>
    </location>
</feature>